<feature type="region of interest" description="Disordered" evidence="1">
    <location>
        <begin position="317"/>
        <end position="336"/>
    </location>
</feature>
<dbReference type="OrthoDB" id="347018at2759"/>
<dbReference type="InterPro" id="IPR027417">
    <property type="entry name" value="P-loop_NTPase"/>
</dbReference>
<dbReference type="PANTHER" id="PTHR11702">
    <property type="entry name" value="DEVELOPMENTALLY REGULATED GTP-BINDING PROTEIN-RELATED"/>
    <property type="match status" value="1"/>
</dbReference>
<dbReference type="STRING" id="53468.A0A158QW16"/>
<dbReference type="Proteomes" id="UP000267029">
    <property type="component" value="Unassembled WGS sequence"/>
</dbReference>
<dbReference type="EMBL" id="UXSR01005612">
    <property type="protein sequence ID" value="VDD82970.1"/>
    <property type="molecule type" value="Genomic_DNA"/>
</dbReference>
<evidence type="ECO:0008006" key="4">
    <source>
        <dbReference type="Google" id="ProtNLM"/>
    </source>
</evidence>
<organism evidence="2 3">
    <name type="scientific">Mesocestoides corti</name>
    <name type="common">Flatworm</name>
    <dbReference type="NCBI Taxonomy" id="53468"/>
    <lineage>
        <taxon>Eukaryota</taxon>
        <taxon>Metazoa</taxon>
        <taxon>Spiralia</taxon>
        <taxon>Lophotrochozoa</taxon>
        <taxon>Platyhelminthes</taxon>
        <taxon>Cestoda</taxon>
        <taxon>Eucestoda</taxon>
        <taxon>Cyclophyllidea</taxon>
        <taxon>Mesocestoididae</taxon>
        <taxon>Mesocestoides</taxon>
    </lineage>
</organism>
<accession>A0A158QW16</accession>
<proteinExistence type="predicted"/>
<reference evidence="2 3" key="1">
    <citation type="submission" date="2018-10" db="EMBL/GenBank/DDBJ databases">
        <authorList>
            <consortium name="Pathogen Informatics"/>
        </authorList>
    </citation>
    <scope>NUCLEOTIDE SEQUENCE [LARGE SCALE GENOMIC DNA]</scope>
</reference>
<dbReference type="PANTHER" id="PTHR11702:SF31">
    <property type="entry name" value="MITOCHONDRIAL RIBOSOME-ASSOCIATED GTPASE 2"/>
    <property type="match status" value="1"/>
</dbReference>
<evidence type="ECO:0000313" key="3">
    <source>
        <dbReference type="Proteomes" id="UP000267029"/>
    </source>
</evidence>
<evidence type="ECO:0000256" key="1">
    <source>
        <dbReference type="SAM" id="MobiDB-lite"/>
    </source>
</evidence>
<protein>
    <recommendedName>
        <fullName evidence="4">OBG-type G domain-containing protein</fullName>
    </recommendedName>
</protein>
<dbReference type="GO" id="GO:0005525">
    <property type="term" value="F:GTP binding"/>
    <property type="evidence" value="ECO:0007669"/>
    <property type="project" value="InterPro"/>
</dbReference>
<keyword evidence="3" id="KW-1185">Reference proteome</keyword>
<dbReference type="SUPFAM" id="SSF52540">
    <property type="entry name" value="P-loop containing nucleoside triphosphate hydrolases"/>
    <property type="match status" value="1"/>
</dbReference>
<dbReference type="InterPro" id="IPR045086">
    <property type="entry name" value="OBG_GTPase"/>
</dbReference>
<dbReference type="GO" id="GO:0005739">
    <property type="term" value="C:mitochondrion"/>
    <property type="evidence" value="ECO:0007669"/>
    <property type="project" value="TreeGrafter"/>
</dbReference>
<evidence type="ECO:0000313" key="2">
    <source>
        <dbReference type="EMBL" id="VDD82970.1"/>
    </source>
</evidence>
<dbReference type="GO" id="GO:0003924">
    <property type="term" value="F:GTPase activity"/>
    <property type="evidence" value="ECO:0007669"/>
    <property type="project" value="InterPro"/>
</dbReference>
<name>A0A158QW16_MESCO</name>
<dbReference type="Gene3D" id="3.40.50.300">
    <property type="entry name" value="P-loop containing nucleotide triphosphate hydrolases"/>
    <property type="match status" value="1"/>
</dbReference>
<dbReference type="AlphaFoldDB" id="A0A158QW16"/>
<sequence length="373" mass="39885">MCNSDIQHPESKPLGCDTPSNRFCLVRSPGIKVSALAFSPAAASATLPPSSCGIDQGELLARSLRSGRRYQGVFGETGSLGDRGSSTPLVIVTADVCPIRFAHTCAPARARTKRASSLPRQHFSPMTSAGLRGSQTVVIPDTAQIADLPGLIEGAAERNAGLGSQFLSLIEGCAMLLYLVDVGTFLADRGQASASEATDHFASQLDMLHNELALFNPDLVDPSRGCLVIGTKLDLVVPPSGAQATLDKLSAWLADAAKLAGLPSARSLLVSARRGDNIDQLVEILKDLKPCRKAGFSTDGQVNYETVFAARSGYPKHAPLHSTPSPQPLRFPDGGESAYDDGEMVEIPYRIVKKWTDFKKRAHPRRVLLPRFE</sequence>
<gene>
    <name evidence="2" type="ORF">MCOS_LOCUS8973</name>
</gene>